<evidence type="ECO:0000256" key="1">
    <source>
        <dbReference type="ARBA" id="ARBA00022729"/>
    </source>
</evidence>
<comment type="caution">
    <text evidence="3">The sequence shown here is derived from an EMBL/GenBank/DDBJ whole genome shotgun (WGS) entry which is preliminary data.</text>
</comment>
<protein>
    <submittedName>
        <fullName evidence="3">Substrate-binding domain-containing protein</fullName>
    </submittedName>
</protein>
<dbReference type="Proteomes" id="UP000636891">
    <property type="component" value="Unassembled WGS sequence"/>
</dbReference>
<dbReference type="SUPFAM" id="SSF53850">
    <property type="entry name" value="Periplasmic binding protein-like II"/>
    <property type="match status" value="1"/>
</dbReference>
<organism evidence="3 4">
    <name type="scientific">Alistipes hominis</name>
    <dbReference type="NCBI Taxonomy" id="2763015"/>
    <lineage>
        <taxon>Bacteria</taxon>
        <taxon>Pseudomonadati</taxon>
        <taxon>Bacteroidota</taxon>
        <taxon>Bacteroidia</taxon>
        <taxon>Bacteroidales</taxon>
        <taxon>Rikenellaceae</taxon>
        <taxon>Alistipes</taxon>
    </lineage>
</organism>
<dbReference type="InterPro" id="IPR050811">
    <property type="entry name" value="Phosphate_ABC_transporter"/>
</dbReference>
<dbReference type="RefSeq" id="WP_055204799.1">
    <property type="nucleotide sequence ID" value="NZ_JACOOK010000003.1"/>
</dbReference>
<keyword evidence="1" id="KW-0732">Signal</keyword>
<evidence type="ECO:0000259" key="2">
    <source>
        <dbReference type="Pfam" id="PF12849"/>
    </source>
</evidence>
<sequence length="320" mass="34936">MSKAGKFLGIVSVAIAAAWIFTSCWGNKAKDKHTDTATSGVIQISADESFRDIVQQEIDVFESIYVQAGIMPIYASEVDAINLLLKDSVRLAVASRQLTEAEKEGLAQKKLFPKEIKIATDGIALIVNKQNADSMISIPDLREILTGRITRWNQLNPGSKLGDLQLVFDNQNSSTVRFAIDSICRGDSLAGNLSAQHDNAAVIDYVSKTPGAIGVIGVTWVGNKSDSTRMTFSELVTVMSVSRETKATRENSYKPFQAYIALGQYPLVRNMYVLLTDPRSGLASGFATFMASDRGQRIILRSGIVPATQNVRIVNVRENL</sequence>
<keyword evidence="4" id="KW-1185">Reference proteome</keyword>
<evidence type="ECO:0000313" key="3">
    <source>
        <dbReference type="EMBL" id="MBC5616812.1"/>
    </source>
</evidence>
<dbReference type="InterPro" id="IPR024370">
    <property type="entry name" value="PBP_domain"/>
</dbReference>
<proteinExistence type="predicted"/>
<dbReference type="PANTHER" id="PTHR30570">
    <property type="entry name" value="PERIPLASMIC PHOSPHATE BINDING COMPONENT OF PHOSPHATE ABC TRANSPORTER"/>
    <property type="match status" value="1"/>
</dbReference>
<reference evidence="3 4" key="1">
    <citation type="submission" date="2020-08" db="EMBL/GenBank/DDBJ databases">
        <title>Genome public.</title>
        <authorList>
            <person name="Liu C."/>
            <person name="Sun Q."/>
        </authorList>
    </citation>
    <scope>NUCLEOTIDE SEQUENCE [LARGE SCALE GENOMIC DNA]</scope>
    <source>
        <strain evidence="3 4">New-7</strain>
    </source>
</reference>
<dbReference type="PROSITE" id="PS51257">
    <property type="entry name" value="PROKAR_LIPOPROTEIN"/>
    <property type="match status" value="1"/>
</dbReference>
<evidence type="ECO:0000313" key="4">
    <source>
        <dbReference type="Proteomes" id="UP000636891"/>
    </source>
</evidence>
<dbReference type="Gene3D" id="3.40.190.10">
    <property type="entry name" value="Periplasmic binding protein-like II"/>
    <property type="match status" value="2"/>
</dbReference>
<dbReference type="Pfam" id="PF12849">
    <property type="entry name" value="PBP_like_2"/>
    <property type="match status" value="1"/>
</dbReference>
<feature type="domain" description="PBP" evidence="2">
    <location>
        <begin position="34"/>
        <end position="294"/>
    </location>
</feature>
<gene>
    <name evidence="3" type="ORF">H8S08_07230</name>
</gene>
<name>A0ABR7CMM9_9BACT</name>
<dbReference type="PANTHER" id="PTHR30570:SF1">
    <property type="entry name" value="PHOSPHATE-BINDING PROTEIN PSTS"/>
    <property type="match status" value="1"/>
</dbReference>
<dbReference type="EMBL" id="JACOOK010000003">
    <property type="protein sequence ID" value="MBC5616812.1"/>
    <property type="molecule type" value="Genomic_DNA"/>
</dbReference>
<accession>A0ABR7CMM9</accession>